<dbReference type="GO" id="GO:0008898">
    <property type="term" value="F:S-adenosylmethionine-homocysteine S-methyltransferase activity"/>
    <property type="evidence" value="ECO:0007669"/>
    <property type="project" value="TreeGrafter"/>
</dbReference>
<name>A0A0C1ZRE9_9BACT</name>
<keyword evidence="1 6" id="KW-0489">Methyltransferase</keyword>
<dbReference type="InterPro" id="IPR003726">
    <property type="entry name" value="HCY_dom"/>
</dbReference>
<keyword evidence="2 6" id="KW-0808">Transferase</keyword>
<dbReference type="GO" id="GO:0033528">
    <property type="term" value="P:S-methylmethionine cycle"/>
    <property type="evidence" value="ECO:0007669"/>
    <property type="project" value="TreeGrafter"/>
</dbReference>
<evidence type="ECO:0000256" key="2">
    <source>
        <dbReference type="ARBA" id="ARBA00022679"/>
    </source>
</evidence>
<sequence>MINRLRELLEREPFVILDGGLATELERDGSTLDDPLWSAKMLLEQPERVLAVHRRFVAAGADLITTASYQATIPGLLARGLDQAQARDLLRHSVALARSAASSNTLVAASIGSYGAYLADGSEYRGDYGIDRKALFAFHSPRVRVLSAAKPDLLAFETIPSALEAAAIADVLSANDGPRAWVSFSLRQGPGLAVSDGSPLPEAVAPLLGHPRIAAIGVNCVGPAEVLPAIDALVTLTANSPGISILAYPNSGERWIEQAWAGPQTELKVFTELARRWVDAGARMIGGCCRTGPDHIRALTQLRSRQIIPT</sequence>
<feature type="domain" description="Hcy-binding" evidence="7">
    <location>
        <begin position="3"/>
        <end position="303"/>
    </location>
</feature>
<dbReference type="Proteomes" id="UP000031599">
    <property type="component" value="Unassembled WGS sequence"/>
</dbReference>
<evidence type="ECO:0000313" key="9">
    <source>
        <dbReference type="Proteomes" id="UP000031599"/>
    </source>
</evidence>
<keyword evidence="4 5" id="KW-0862">Zinc</keyword>
<protein>
    <submittedName>
        <fullName evidence="8">Homocysteine S-methyltransferase</fullName>
    </submittedName>
</protein>
<dbReference type="PANTHER" id="PTHR46015:SF1">
    <property type="entry name" value="HOMOCYSTEINE S-METHYLTRANSFERASE-LIKE ISOFORM 1"/>
    <property type="match status" value="1"/>
</dbReference>
<evidence type="ECO:0000313" key="8">
    <source>
        <dbReference type="EMBL" id="KIG13583.1"/>
    </source>
</evidence>
<dbReference type="PIRSF" id="PIRSF037505">
    <property type="entry name" value="Betaine_HMT"/>
    <property type="match status" value="1"/>
</dbReference>
<dbReference type="Pfam" id="PF02574">
    <property type="entry name" value="S-methyl_trans"/>
    <property type="match status" value="1"/>
</dbReference>
<evidence type="ECO:0000256" key="1">
    <source>
        <dbReference type="ARBA" id="ARBA00022603"/>
    </source>
</evidence>
<reference evidence="8 9" key="1">
    <citation type="submission" date="2014-12" db="EMBL/GenBank/DDBJ databases">
        <title>Genome assembly of Enhygromyxa salina DSM 15201.</title>
        <authorList>
            <person name="Sharma G."/>
            <person name="Subramanian S."/>
        </authorList>
    </citation>
    <scope>NUCLEOTIDE SEQUENCE [LARGE SCALE GENOMIC DNA]</scope>
    <source>
        <strain evidence="8 9">DSM 15201</strain>
    </source>
</reference>
<proteinExistence type="predicted"/>
<accession>A0A0C1ZRE9</accession>
<dbReference type="AlphaFoldDB" id="A0A0C1ZRE9"/>
<dbReference type="PROSITE" id="PS50970">
    <property type="entry name" value="HCY"/>
    <property type="match status" value="1"/>
</dbReference>
<dbReference type="SUPFAM" id="SSF82282">
    <property type="entry name" value="Homocysteine S-methyltransferase"/>
    <property type="match status" value="1"/>
</dbReference>
<gene>
    <name evidence="8" type="ORF">DB30_07914</name>
</gene>
<dbReference type="GO" id="GO:0008270">
    <property type="term" value="F:zinc ion binding"/>
    <property type="evidence" value="ECO:0007669"/>
    <property type="project" value="InterPro"/>
</dbReference>
<evidence type="ECO:0000259" key="7">
    <source>
        <dbReference type="PROSITE" id="PS50970"/>
    </source>
</evidence>
<dbReference type="InterPro" id="IPR051486">
    <property type="entry name" value="Hcy_S-methyltransferase"/>
</dbReference>
<dbReference type="EMBL" id="JMCC02000091">
    <property type="protein sequence ID" value="KIG13583.1"/>
    <property type="molecule type" value="Genomic_DNA"/>
</dbReference>
<feature type="binding site" evidence="5 6">
    <location>
        <position position="289"/>
    </location>
    <ligand>
        <name>Zn(2+)</name>
        <dbReference type="ChEBI" id="CHEBI:29105"/>
    </ligand>
</feature>
<evidence type="ECO:0000256" key="6">
    <source>
        <dbReference type="PROSITE-ProRule" id="PRU00333"/>
    </source>
</evidence>
<feature type="binding site" evidence="5 6">
    <location>
        <position position="288"/>
    </location>
    <ligand>
        <name>Zn(2+)</name>
        <dbReference type="ChEBI" id="CHEBI:29105"/>
    </ligand>
</feature>
<organism evidence="8 9">
    <name type="scientific">Enhygromyxa salina</name>
    <dbReference type="NCBI Taxonomy" id="215803"/>
    <lineage>
        <taxon>Bacteria</taxon>
        <taxon>Pseudomonadati</taxon>
        <taxon>Myxococcota</taxon>
        <taxon>Polyangia</taxon>
        <taxon>Nannocystales</taxon>
        <taxon>Nannocystaceae</taxon>
        <taxon>Enhygromyxa</taxon>
    </lineage>
</organism>
<dbReference type="InterPro" id="IPR036589">
    <property type="entry name" value="HCY_dom_sf"/>
</dbReference>
<comment type="cofactor">
    <cofactor evidence="5">
        <name>Zn(2+)</name>
        <dbReference type="ChEBI" id="CHEBI:29105"/>
    </cofactor>
    <text evidence="5">Binds 1 zinc ion per subunit.</text>
</comment>
<dbReference type="GO" id="GO:0032259">
    <property type="term" value="P:methylation"/>
    <property type="evidence" value="ECO:0007669"/>
    <property type="project" value="UniProtKB-KW"/>
</dbReference>
<evidence type="ECO:0000256" key="3">
    <source>
        <dbReference type="ARBA" id="ARBA00022723"/>
    </source>
</evidence>
<comment type="caution">
    <text evidence="8">The sequence shown here is derived from an EMBL/GenBank/DDBJ whole genome shotgun (WGS) entry which is preliminary data.</text>
</comment>
<feature type="binding site" evidence="5 6">
    <location>
        <position position="220"/>
    </location>
    <ligand>
        <name>Zn(2+)</name>
        <dbReference type="ChEBI" id="CHEBI:29105"/>
    </ligand>
</feature>
<dbReference type="GO" id="GO:0009086">
    <property type="term" value="P:methionine biosynthetic process"/>
    <property type="evidence" value="ECO:0007669"/>
    <property type="project" value="InterPro"/>
</dbReference>
<evidence type="ECO:0000256" key="4">
    <source>
        <dbReference type="ARBA" id="ARBA00022833"/>
    </source>
</evidence>
<dbReference type="InterPro" id="IPR017226">
    <property type="entry name" value="BHMT-like"/>
</dbReference>
<dbReference type="RefSeq" id="WP_052555408.1">
    <property type="nucleotide sequence ID" value="NZ_JMCC02000091.1"/>
</dbReference>
<dbReference type="PANTHER" id="PTHR46015">
    <property type="entry name" value="ZGC:172121"/>
    <property type="match status" value="1"/>
</dbReference>
<evidence type="ECO:0000256" key="5">
    <source>
        <dbReference type="PIRSR" id="PIRSR037505-2"/>
    </source>
</evidence>
<keyword evidence="3 5" id="KW-0479">Metal-binding</keyword>
<dbReference type="Gene3D" id="3.20.20.330">
    <property type="entry name" value="Homocysteine-binding-like domain"/>
    <property type="match status" value="1"/>
</dbReference>
<dbReference type="NCBIfam" id="NF007020">
    <property type="entry name" value="PRK09485.1"/>
    <property type="match status" value="1"/>
</dbReference>